<organism evidence="4 5">
    <name type="scientific">Candidatus Faecalibacterium intestinigallinarum</name>
    <dbReference type="NCBI Taxonomy" id="2838581"/>
    <lineage>
        <taxon>Bacteria</taxon>
        <taxon>Bacillati</taxon>
        <taxon>Bacillota</taxon>
        <taxon>Clostridia</taxon>
        <taxon>Eubacteriales</taxon>
        <taxon>Oscillospiraceae</taxon>
        <taxon>Faecalibacterium</taxon>
    </lineage>
</organism>
<dbReference type="SUPFAM" id="SSF54637">
    <property type="entry name" value="Thioesterase/thiol ester dehydrase-isomerase"/>
    <property type="match status" value="1"/>
</dbReference>
<comment type="caution">
    <text evidence="4">The sequence shown here is derived from an EMBL/GenBank/DDBJ whole genome shotgun (WGS) entry which is preliminary data.</text>
</comment>
<dbReference type="Proteomes" id="UP000823933">
    <property type="component" value="Unassembled WGS sequence"/>
</dbReference>
<dbReference type="InterPro" id="IPR054485">
    <property type="entry name" value="FlK-like_dom"/>
</dbReference>
<evidence type="ECO:0000256" key="2">
    <source>
        <dbReference type="PIRSR" id="PIRSR014972-2"/>
    </source>
</evidence>
<gene>
    <name evidence="4" type="ORF">H9890_07935</name>
</gene>
<proteinExistence type="predicted"/>
<feature type="binding site" evidence="2">
    <location>
        <position position="60"/>
    </location>
    <ligand>
        <name>substrate</name>
    </ligand>
</feature>
<evidence type="ECO:0000256" key="1">
    <source>
        <dbReference type="PIRSR" id="PIRSR014972-1"/>
    </source>
</evidence>
<dbReference type="InterPro" id="IPR025540">
    <property type="entry name" value="FlK"/>
</dbReference>
<reference evidence="4" key="1">
    <citation type="journal article" date="2021" name="PeerJ">
        <title>Extensive microbial diversity within the chicken gut microbiome revealed by metagenomics and culture.</title>
        <authorList>
            <person name="Gilroy R."/>
            <person name="Ravi A."/>
            <person name="Getino M."/>
            <person name="Pursley I."/>
            <person name="Horton D.L."/>
            <person name="Alikhan N.F."/>
            <person name="Baker D."/>
            <person name="Gharbi K."/>
            <person name="Hall N."/>
            <person name="Watson M."/>
            <person name="Adriaenssens E.M."/>
            <person name="Foster-Nyarko E."/>
            <person name="Jarju S."/>
            <person name="Secka A."/>
            <person name="Antonio M."/>
            <person name="Oren A."/>
            <person name="Chaudhuri R.R."/>
            <person name="La Ragione R."/>
            <person name="Hildebrand F."/>
            <person name="Pallen M.J."/>
        </authorList>
    </citation>
    <scope>NUCLEOTIDE SEQUENCE</scope>
    <source>
        <strain evidence="4">ChiHcolR34-3080</strain>
    </source>
</reference>
<evidence type="ECO:0000313" key="5">
    <source>
        <dbReference type="Proteomes" id="UP000823933"/>
    </source>
</evidence>
<name>A0A9D1QB03_9FIRM</name>
<dbReference type="Pfam" id="PF22636">
    <property type="entry name" value="FlK"/>
    <property type="match status" value="1"/>
</dbReference>
<dbReference type="AlphaFoldDB" id="A0A9D1QB03"/>
<dbReference type="PIRSF" id="PIRSF014972">
    <property type="entry name" value="FlK"/>
    <property type="match status" value="1"/>
</dbReference>
<sequence>MLEAGIRGRALAAVTPANTARAMGSGTLDVFATPALAALAEQACWQSVAPELEPGCGTVGTKLSLEHTAPTPVGLTVTCDSELIAVEGRKLTFTVTLHDDRGPVGQGVHERIVVNDAKFFAKAEAKRG</sequence>
<feature type="active site" evidence="1">
    <location>
        <position position="33"/>
    </location>
</feature>
<dbReference type="PANTHER" id="PTHR36934:SF1">
    <property type="entry name" value="THIOESTERASE DOMAIN-CONTAINING PROTEIN"/>
    <property type="match status" value="1"/>
</dbReference>
<dbReference type="InterPro" id="IPR029069">
    <property type="entry name" value="HotDog_dom_sf"/>
</dbReference>
<feature type="domain" description="Fluoroacetyl-CoA-specific thioesterase-like" evidence="3">
    <location>
        <begin position="14"/>
        <end position="116"/>
    </location>
</feature>
<protein>
    <submittedName>
        <fullName evidence="4">Thioesterase family protein</fullName>
    </submittedName>
</protein>
<accession>A0A9D1QB03</accession>
<reference evidence="4" key="2">
    <citation type="submission" date="2021-04" db="EMBL/GenBank/DDBJ databases">
        <authorList>
            <person name="Gilroy R."/>
        </authorList>
    </citation>
    <scope>NUCLEOTIDE SEQUENCE</scope>
    <source>
        <strain evidence="4">ChiHcolR34-3080</strain>
    </source>
</reference>
<dbReference type="CDD" id="cd03440">
    <property type="entry name" value="hot_dog"/>
    <property type="match status" value="1"/>
</dbReference>
<feature type="binding site" evidence="2">
    <location>
        <position position="60"/>
    </location>
    <ligand>
        <name>CoA</name>
        <dbReference type="ChEBI" id="CHEBI:57287"/>
    </ligand>
</feature>
<evidence type="ECO:0000259" key="3">
    <source>
        <dbReference type="Pfam" id="PF22636"/>
    </source>
</evidence>
<feature type="binding site" evidence="2">
    <location>
        <position position="111"/>
    </location>
    <ligand>
        <name>substrate</name>
    </ligand>
</feature>
<dbReference type="EMBL" id="DXHQ01000093">
    <property type="protein sequence ID" value="HIW09309.1"/>
    <property type="molecule type" value="Genomic_DNA"/>
</dbReference>
<dbReference type="Gene3D" id="3.10.129.10">
    <property type="entry name" value="Hotdog Thioesterase"/>
    <property type="match status" value="1"/>
</dbReference>
<feature type="active site" evidence="1">
    <location>
        <position position="41"/>
    </location>
</feature>
<feature type="active site" evidence="1">
    <location>
        <position position="67"/>
    </location>
</feature>
<evidence type="ECO:0000313" key="4">
    <source>
        <dbReference type="EMBL" id="HIW09309.1"/>
    </source>
</evidence>
<dbReference type="PANTHER" id="PTHR36934">
    <property type="entry name" value="BLR0278 PROTEIN"/>
    <property type="match status" value="1"/>
</dbReference>